<gene>
    <name evidence="1" type="ORF">Scep_019050</name>
</gene>
<evidence type="ECO:0000313" key="2">
    <source>
        <dbReference type="Proteomes" id="UP001419268"/>
    </source>
</evidence>
<proteinExistence type="predicted"/>
<evidence type="ECO:0000313" key="1">
    <source>
        <dbReference type="EMBL" id="KAK9111531.1"/>
    </source>
</evidence>
<accession>A0AAP0I9Z3</accession>
<dbReference type="AlphaFoldDB" id="A0AAP0I9Z3"/>
<name>A0AAP0I9Z3_9MAGN</name>
<keyword evidence="2" id="KW-1185">Reference proteome</keyword>
<protein>
    <submittedName>
        <fullName evidence="1">Uncharacterized protein</fullName>
    </submittedName>
</protein>
<organism evidence="1 2">
    <name type="scientific">Stephania cephalantha</name>
    <dbReference type="NCBI Taxonomy" id="152367"/>
    <lineage>
        <taxon>Eukaryota</taxon>
        <taxon>Viridiplantae</taxon>
        <taxon>Streptophyta</taxon>
        <taxon>Embryophyta</taxon>
        <taxon>Tracheophyta</taxon>
        <taxon>Spermatophyta</taxon>
        <taxon>Magnoliopsida</taxon>
        <taxon>Ranunculales</taxon>
        <taxon>Menispermaceae</taxon>
        <taxon>Menispermoideae</taxon>
        <taxon>Cissampelideae</taxon>
        <taxon>Stephania</taxon>
    </lineage>
</organism>
<sequence length="102" mass="11547">MPPHFPLEYVQTPRTPLLVNASSLFASHDTRIPSFFIILRFDIPPALLLFQETIIIELLQSPFCPELCSLHSIPVVVFPSQLPFPFHIMLKPTSSSLITIPH</sequence>
<comment type="caution">
    <text evidence="1">The sequence shown here is derived from an EMBL/GenBank/DDBJ whole genome shotgun (WGS) entry which is preliminary data.</text>
</comment>
<reference evidence="1 2" key="1">
    <citation type="submission" date="2024-01" db="EMBL/GenBank/DDBJ databases">
        <title>Genome assemblies of Stephania.</title>
        <authorList>
            <person name="Yang L."/>
        </authorList>
    </citation>
    <scope>NUCLEOTIDE SEQUENCE [LARGE SCALE GENOMIC DNA]</scope>
    <source>
        <strain evidence="1">JXDWG</strain>
        <tissue evidence="1">Leaf</tissue>
    </source>
</reference>
<dbReference type="EMBL" id="JBBNAG010000008">
    <property type="protein sequence ID" value="KAK9111531.1"/>
    <property type="molecule type" value="Genomic_DNA"/>
</dbReference>
<dbReference type="Proteomes" id="UP001419268">
    <property type="component" value="Unassembled WGS sequence"/>
</dbReference>